<accession>R4KB50</accession>
<dbReference type="RefSeq" id="WP_015616048.1">
    <property type="nucleotide sequence ID" value="NC_021182.1"/>
</dbReference>
<protein>
    <submittedName>
        <fullName evidence="1">Uncharacterized protein</fullName>
    </submittedName>
</protein>
<proteinExistence type="predicted"/>
<dbReference type="STRING" id="86416.Clopa_2916"/>
<evidence type="ECO:0000313" key="2">
    <source>
        <dbReference type="Proteomes" id="UP000013523"/>
    </source>
</evidence>
<dbReference type="PATRIC" id="fig|86416.3.peg.2902"/>
<dbReference type="Proteomes" id="UP000013523">
    <property type="component" value="Chromosome"/>
</dbReference>
<dbReference type="KEGG" id="cpas:Clopa_2916"/>
<dbReference type="OrthoDB" id="1757485at2"/>
<dbReference type="EMBL" id="CP003261">
    <property type="protein sequence ID" value="AGK97754.1"/>
    <property type="molecule type" value="Genomic_DNA"/>
</dbReference>
<dbReference type="HOGENOM" id="CLU_207726_1_0_9"/>
<sequence length="53" mass="5686">MGIGIGMVIATCFMITAKSAISLSKGEIETKASSYGMRYPQDMKVINNGDVKK</sequence>
<organism evidence="1 2">
    <name type="scientific">Clostridium pasteurianum BC1</name>
    <dbReference type="NCBI Taxonomy" id="86416"/>
    <lineage>
        <taxon>Bacteria</taxon>
        <taxon>Bacillati</taxon>
        <taxon>Bacillota</taxon>
        <taxon>Clostridia</taxon>
        <taxon>Eubacteriales</taxon>
        <taxon>Clostridiaceae</taxon>
        <taxon>Clostridium</taxon>
    </lineage>
</organism>
<evidence type="ECO:0000313" key="1">
    <source>
        <dbReference type="EMBL" id="AGK97754.1"/>
    </source>
</evidence>
<name>R4KB50_CLOPA</name>
<keyword evidence="2" id="KW-1185">Reference proteome</keyword>
<reference evidence="1 2" key="1">
    <citation type="submission" date="2012-01" db="EMBL/GenBank/DDBJ databases">
        <title>Complete sequence of chromosome of Clostridium pasteurianum BC1.</title>
        <authorList>
            <consortium name="US DOE Joint Genome Institute"/>
            <person name="Lucas S."/>
            <person name="Han J."/>
            <person name="Lapidus A."/>
            <person name="Cheng J.-F."/>
            <person name="Goodwin L."/>
            <person name="Pitluck S."/>
            <person name="Peters L."/>
            <person name="Mikhailova N."/>
            <person name="Teshima H."/>
            <person name="Detter J.C."/>
            <person name="Han C."/>
            <person name="Tapia R."/>
            <person name="Land M."/>
            <person name="Hauser L."/>
            <person name="Kyrpides N."/>
            <person name="Ivanova N."/>
            <person name="Pagani I."/>
            <person name="Dunn J."/>
            <person name="Taghavi S."/>
            <person name="Francis A."/>
            <person name="van der Lelie D."/>
            <person name="Woyke T."/>
        </authorList>
    </citation>
    <scope>NUCLEOTIDE SEQUENCE [LARGE SCALE GENOMIC DNA]</scope>
    <source>
        <strain evidence="1 2">BC1</strain>
    </source>
</reference>
<dbReference type="AlphaFoldDB" id="R4KB50"/>
<gene>
    <name evidence="1" type="ORF">Clopa_2916</name>
</gene>